<organism evidence="2 3">
    <name type="scientific">Pseudonocardia tropica</name>
    <dbReference type="NCBI Taxonomy" id="681289"/>
    <lineage>
        <taxon>Bacteria</taxon>
        <taxon>Bacillati</taxon>
        <taxon>Actinomycetota</taxon>
        <taxon>Actinomycetes</taxon>
        <taxon>Pseudonocardiales</taxon>
        <taxon>Pseudonocardiaceae</taxon>
        <taxon>Pseudonocardia</taxon>
    </lineage>
</organism>
<gene>
    <name evidence="2" type="ORF">WHI96_20090</name>
</gene>
<name>A0ABV1JYS7_9PSEU</name>
<sequence length="65" mass="7360">MNTQVSRVPAALLNVDEAADYCGVSTKHIWRKKDSGELPHVRMGRRVLFLESDLIDFIMKARVSS</sequence>
<dbReference type="Proteomes" id="UP001464923">
    <property type="component" value="Unassembled WGS sequence"/>
</dbReference>
<dbReference type="InterPro" id="IPR041657">
    <property type="entry name" value="HTH_17"/>
</dbReference>
<dbReference type="EMBL" id="JBEDNP010000012">
    <property type="protein sequence ID" value="MEQ3541117.1"/>
    <property type="molecule type" value="Genomic_DNA"/>
</dbReference>
<reference evidence="2 3" key="1">
    <citation type="submission" date="2024-03" db="EMBL/GenBank/DDBJ databases">
        <title>Draft genome sequence of Pseudonocardia tropica JCM 19149.</title>
        <authorList>
            <person name="Butdee W."/>
            <person name="Duangmal K."/>
        </authorList>
    </citation>
    <scope>NUCLEOTIDE SEQUENCE [LARGE SCALE GENOMIC DNA]</scope>
    <source>
        <strain evidence="2 3">JCM 19149</strain>
    </source>
</reference>
<dbReference type="InterPro" id="IPR009061">
    <property type="entry name" value="DNA-bd_dom_put_sf"/>
</dbReference>
<dbReference type="NCBIfam" id="TIGR01764">
    <property type="entry name" value="excise"/>
    <property type="match status" value="1"/>
</dbReference>
<comment type="caution">
    <text evidence="2">The sequence shown here is derived from an EMBL/GenBank/DDBJ whole genome shotgun (WGS) entry which is preliminary data.</text>
</comment>
<evidence type="ECO:0000313" key="3">
    <source>
        <dbReference type="Proteomes" id="UP001464923"/>
    </source>
</evidence>
<dbReference type="Pfam" id="PF12728">
    <property type="entry name" value="HTH_17"/>
    <property type="match status" value="1"/>
</dbReference>
<accession>A0ABV1JYS7</accession>
<dbReference type="SUPFAM" id="SSF46955">
    <property type="entry name" value="Putative DNA-binding domain"/>
    <property type="match status" value="1"/>
</dbReference>
<feature type="domain" description="Helix-turn-helix" evidence="1">
    <location>
        <begin position="12"/>
        <end position="60"/>
    </location>
</feature>
<keyword evidence="3" id="KW-1185">Reference proteome</keyword>
<protein>
    <submittedName>
        <fullName evidence="2">Helix-turn-helix domain-containing protein</fullName>
    </submittedName>
</protein>
<dbReference type="InterPro" id="IPR010093">
    <property type="entry name" value="SinI_DNA-bd"/>
</dbReference>
<proteinExistence type="predicted"/>
<dbReference type="RefSeq" id="WP_345644918.1">
    <property type="nucleotide sequence ID" value="NZ_BAABLY010000027.1"/>
</dbReference>
<evidence type="ECO:0000259" key="1">
    <source>
        <dbReference type="Pfam" id="PF12728"/>
    </source>
</evidence>
<evidence type="ECO:0000313" key="2">
    <source>
        <dbReference type="EMBL" id="MEQ3541117.1"/>
    </source>
</evidence>